<accession>A0A2R6ATZ2</accession>
<name>A0A2R6ATZ2_9ARCH</name>
<organism evidence="2 3">
    <name type="scientific">Candidatus Marsarchaeota G2 archaeon ECH_B_SAG-M15</name>
    <dbReference type="NCBI Taxonomy" id="1978162"/>
    <lineage>
        <taxon>Archaea</taxon>
        <taxon>Candidatus Marsarchaeota</taxon>
        <taxon>Candidatus Marsarchaeota group 2</taxon>
    </lineage>
</organism>
<comment type="caution">
    <text evidence="2">The sequence shown here is derived from an EMBL/GenBank/DDBJ whole genome shotgun (WGS) entry which is preliminary data.</text>
</comment>
<keyword evidence="1" id="KW-0472">Membrane</keyword>
<dbReference type="AlphaFoldDB" id="A0A2R6ATZ2"/>
<evidence type="ECO:0000313" key="3">
    <source>
        <dbReference type="Proteomes" id="UP000240490"/>
    </source>
</evidence>
<dbReference type="EMBL" id="NEXJ01000106">
    <property type="protein sequence ID" value="PSN89856.1"/>
    <property type="molecule type" value="Genomic_DNA"/>
</dbReference>
<keyword evidence="1" id="KW-1133">Transmembrane helix</keyword>
<dbReference type="Proteomes" id="UP000240490">
    <property type="component" value="Unassembled WGS sequence"/>
</dbReference>
<evidence type="ECO:0008006" key="4">
    <source>
        <dbReference type="Google" id="ProtNLM"/>
    </source>
</evidence>
<evidence type="ECO:0000256" key="1">
    <source>
        <dbReference type="SAM" id="Phobius"/>
    </source>
</evidence>
<sequence>MFALRDRVRSLLRRLKGGFHTLPALGVLIGGGVDELFIGRSVNIYLLAGAIIAGLFFIFIMGFIIYEMFKH</sequence>
<protein>
    <recommendedName>
        <fullName evidence="4">Major facilitator superfamily (MFS) profile domain-containing protein</fullName>
    </recommendedName>
</protein>
<evidence type="ECO:0000313" key="2">
    <source>
        <dbReference type="EMBL" id="PSN89856.1"/>
    </source>
</evidence>
<feature type="transmembrane region" description="Helical" evidence="1">
    <location>
        <begin position="44"/>
        <end position="66"/>
    </location>
</feature>
<gene>
    <name evidence="2" type="ORF">B9Q08_06120</name>
</gene>
<feature type="transmembrane region" description="Helical" evidence="1">
    <location>
        <begin position="21"/>
        <end position="38"/>
    </location>
</feature>
<reference evidence="2 3" key="1">
    <citation type="submission" date="2017-04" db="EMBL/GenBank/DDBJ databases">
        <title>Novel microbial lineages endemic to geothermal iron-oxide mats fill important gaps in the evolutionary history of Archaea.</title>
        <authorList>
            <person name="Jay Z.J."/>
            <person name="Beam J.P."/>
            <person name="Dlakic M."/>
            <person name="Rusch D.B."/>
            <person name="Kozubal M.A."/>
            <person name="Inskeep W.P."/>
        </authorList>
    </citation>
    <scope>NUCLEOTIDE SEQUENCE [LARGE SCALE GENOMIC DNA]</scope>
    <source>
        <strain evidence="2">ECH_B_SAG-M15</strain>
    </source>
</reference>
<proteinExistence type="predicted"/>
<keyword evidence="1" id="KW-0812">Transmembrane</keyword>